<keyword evidence="3" id="KW-0004">4Fe-4S</keyword>
<evidence type="ECO:0000256" key="8">
    <source>
        <dbReference type="ARBA" id="ARBA00023027"/>
    </source>
</evidence>
<evidence type="ECO:0000256" key="2">
    <source>
        <dbReference type="ARBA" id="ARBA00022475"/>
    </source>
</evidence>
<evidence type="ECO:0000313" key="11">
    <source>
        <dbReference type="EMBL" id="EQD52131.1"/>
    </source>
</evidence>
<evidence type="ECO:0000256" key="9">
    <source>
        <dbReference type="ARBA" id="ARBA00023136"/>
    </source>
</evidence>
<gene>
    <name evidence="11" type="ORF">B2A_06684</name>
</gene>
<dbReference type="Pfam" id="PF01058">
    <property type="entry name" value="Oxidored_q6"/>
    <property type="match status" value="1"/>
</dbReference>
<keyword evidence="5" id="KW-1278">Translocase</keyword>
<accession>T0ZV54</accession>
<keyword evidence="9" id="KW-0472">Membrane</keyword>
<proteinExistence type="predicted"/>
<dbReference type="InterPro" id="IPR006137">
    <property type="entry name" value="NADH_UbQ_OxRdtase-like_20kDa"/>
</dbReference>
<dbReference type="EMBL" id="AUZZ01004742">
    <property type="protein sequence ID" value="EQD52131.1"/>
    <property type="molecule type" value="Genomic_DNA"/>
</dbReference>
<dbReference type="Gene3D" id="3.40.50.12280">
    <property type="match status" value="1"/>
</dbReference>
<keyword evidence="2" id="KW-1003">Cell membrane</keyword>
<keyword evidence="1" id="KW-0813">Transport</keyword>
<evidence type="ECO:0000256" key="4">
    <source>
        <dbReference type="ARBA" id="ARBA00022723"/>
    </source>
</evidence>
<organism evidence="11">
    <name type="scientific">mine drainage metagenome</name>
    <dbReference type="NCBI Taxonomy" id="410659"/>
    <lineage>
        <taxon>unclassified sequences</taxon>
        <taxon>metagenomes</taxon>
        <taxon>ecological metagenomes</taxon>
    </lineage>
</organism>
<dbReference type="GO" id="GO:0051539">
    <property type="term" value="F:4 iron, 4 sulfur cluster binding"/>
    <property type="evidence" value="ECO:0007669"/>
    <property type="project" value="UniProtKB-KW"/>
</dbReference>
<evidence type="ECO:0000259" key="10">
    <source>
        <dbReference type="Pfam" id="PF01058"/>
    </source>
</evidence>
<evidence type="ECO:0000256" key="6">
    <source>
        <dbReference type="ARBA" id="ARBA00023004"/>
    </source>
</evidence>
<sequence length="91" mass="10223">KRLYEQMSEPRYVIAYGECATSGGPWWESYNIVKGIDQVLPVDVYAIGCPPKPENLFGALMKLQDKIGGKIAGDTERSITDEPRRYEKKGV</sequence>
<reference evidence="11" key="1">
    <citation type="submission" date="2013-08" db="EMBL/GenBank/DDBJ databases">
        <authorList>
            <person name="Mendez C."/>
            <person name="Richter M."/>
            <person name="Ferrer M."/>
            <person name="Sanchez J."/>
        </authorList>
    </citation>
    <scope>NUCLEOTIDE SEQUENCE</scope>
</reference>
<keyword evidence="8" id="KW-0520">NAD</keyword>
<feature type="domain" description="NADH:ubiquinone oxidoreductase-like 20kDa subunit" evidence="10">
    <location>
        <begin position="2"/>
        <end position="63"/>
    </location>
</feature>
<dbReference type="GO" id="GO:0009060">
    <property type="term" value="P:aerobic respiration"/>
    <property type="evidence" value="ECO:0007669"/>
    <property type="project" value="TreeGrafter"/>
</dbReference>
<evidence type="ECO:0000256" key="1">
    <source>
        <dbReference type="ARBA" id="ARBA00022448"/>
    </source>
</evidence>
<dbReference type="AlphaFoldDB" id="T0ZV54"/>
<dbReference type="PANTHER" id="PTHR11995">
    <property type="entry name" value="NADH DEHYDROGENASE"/>
    <property type="match status" value="1"/>
</dbReference>
<dbReference type="GO" id="GO:0046872">
    <property type="term" value="F:metal ion binding"/>
    <property type="evidence" value="ECO:0007669"/>
    <property type="project" value="UniProtKB-KW"/>
</dbReference>
<evidence type="ECO:0000256" key="7">
    <source>
        <dbReference type="ARBA" id="ARBA00023014"/>
    </source>
</evidence>
<comment type="caution">
    <text evidence="11">The sequence shown here is derived from an EMBL/GenBank/DDBJ whole genome shotgun (WGS) entry which is preliminary data.</text>
</comment>
<keyword evidence="7" id="KW-0411">Iron-sulfur</keyword>
<protein>
    <submittedName>
        <fullName evidence="11">NADH-quinone oxidoreductase, B subunit</fullName>
    </submittedName>
</protein>
<keyword evidence="4" id="KW-0479">Metal-binding</keyword>
<dbReference type="PANTHER" id="PTHR11995:SF33">
    <property type="entry name" value="NADH-QUINONE OXIDOREDUCTASE SUBUNIT B 2"/>
    <property type="match status" value="1"/>
</dbReference>
<dbReference type="GO" id="GO:0015990">
    <property type="term" value="P:electron transport coupled proton transport"/>
    <property type="evidence" value="ECO:0007669"/>
    <property type="project" value="TreeGrafter"/>
</dbReference>
<name>T0ZV54_9ZZZZ</name>
<dbReference type="GO" id="GO:0045271">
    <property type="term" value="C:respiratory chain complex I"/>
    <property type="evidence" value="ECO:0007669"/>
    <property type="project" value="TreeGrafter"/>
</dbReference>
<dbReference type="GO" id="GO:0008137">
    <property type="term" value="F:NADH dehydrogenase (ubiquinone) activity"/>
    <property type="evidence" value="ECO:0007669"/>
    <property type="project" value="TreeGrafter"/>
</dbReference>
<evidence type="ECO:0000256" key="3">
    <source>
        <dbReference type="ARBA" id="ARBA00022485"/>
    </source>
</evidence>
<evidence type="ECO:0000256" key="5">
    <source>
        <dbReference type="ARBA" id="ARBA00022967"/>
    </source>
</evidence>
<feature type="non-terminal residue" evidence="11">
    <location>
        <position position="1"/>
    </location>
</feature>
<keyword evidence="6" id="KW-0408">Iron</keyword>
<dbReference type="SUPFAM" id="SSF56770">
    <property type="entry name" value="HydA/Nqo6-like"/>
    <property type="match status" value="1"/>
</dbReference>
<reference evidence="11" key="2">
    <citation type="journal article" date="2014" name="ISME J.">
        <title>Microbial stratification in low pH oxic and suboxic macroscopic growths along an acid mine drainage.</title>
        <authorList>
            <person name="Mendez-Garcia C."/>
            <person name="Mesa V."/>
            <person name="Sprenger R.R."/>
            <person name="Richter M."/>
            <person name="Diez M.S."/>
            <person name="Solano J."/>
            <person name="Bargiela R."/>
            <person name="Golyshina O.V."/>
            <person name="Manteca A."/>
            <person name="Ramos J.L."/>
            <person name="Gallego J.R."/>
            <person name="Llorente I."/>
            <person name="Martins Dos Santos V.A."/>
            <person name="Jensen O.N."/>
            <person name="Pelaez A.I."/>
            <person name="Sanchez J."/>
            <person name="Ferrer M."/>
        </authorList>
    </citation>
    <scope>NUCLEOTIDE SEQUENCE</scope>
</reference>